<name>A0ABN2ZBS9_9ACTN</name>
<comment type="subcellular location">
    <subcellularLocation>
        <location evidence="1">Cell envelope</location>
    </subcellularLocation>
</comment>
<evidence type="ECO:0000256" key="2">
    <source>
        <dbReference type="ARBA" id="ARBA00005695"/>
    </source>
</evidence>
<protein>
    <recommendedName>
        <fullName evidence="6">Solute-binding protein family 5 domain-containing protein</fullName>
    </recommendedName>
</protein>
<dbReference type="PANTHER" id="PTHR30290">
    <property type="entry name" value="PERIPLASMIC BINDING COMPONENT OF ABC TRANSPORTER"/>
    <property type="match status" value="1"/>
</dbReference>
<feature type="compositionally biased region" description="Polar residues" evidence="5">
    <location>
        <begin position="81"/>
        <end position="94"/>
    </location>
</feature>
<evidence type="ECO:0000256" key="5">
    <source>
        <dbReference type="SAM" id="MobiDB-lite"/>
    </source>
</evidence>
<dbReference type="SUPFAM" id="SSF53850">
    <property type="entry name" value="Periplasmic binding protein-like II"/>
    <property type="match status" value="1"/>
</dbReference>
<organism evidence="7 8">
    <name type="scientific">Actinomadura napierensis</name>
    <dbReference type="NCBI Taxonomy" id="267854"/>
    <lineage>
        <taxon>Bacteria</taxon>
        <taxon>Bacillati</taxon>
        <taxon>Actinomycetota</taxon>
        <taxon>Actinomycetes</taxon>
        <taxon>Streptosporangiales</taxon>
        <taxon>Thermomonosporaceae</taxon>
        <taxon>Actinomadura</taxon>
    </lineage>
</organism>
<dbReference type="Gene3D" id="3.40.190.10">
    <property type="entry name" value="Periplasmic binding protein-like II"/>
    <property type="match status" value="1"/>
</dbReference>
<keyword evidence="3" id="KW-0813">Transport</keyword>
<dbReference type="InterPro" id="IPR039424">
    <property type="entry name" value="SBP_5"/>
</dbReference>
<evidence type="ECO:0000313" key="8">
    <source>
        <dbReference type="Proteomes" id="UP001501020"/>
    </source>
</evidence>
<reference evidence="7 8" key="1">
    <citation type="journal article" date="2019" name="Int. J. Syst. Evol. Microbiol.">
        <title>The Global Catalogue of Microorganisms (GCM) 10K type strain sequencing project: providing services to taxonomists for standard genome sequencing and annotation.</title>
        <authorList>
            <consortium name="The Broad Institute Genomics Platform"/>
            <consortium name="The Broad Institute Genome Sequencing Center for Infectious Disease"/>
            <person name="Wu L."/>
            <person name="Ma J."/>
        </authorList>
    </citation>
    <scope>NUCLEOTIDE SEQUENCE [LARGE SCALE GENOMIC DNA]</scope>
    <source>
        <strain evidence="7 8">JCM 13850</strain>
    </source>
</reference>
<feature type="region of interest" description="Disordered" evidence="5">
    <location>
        <begin position="1"/>
        <end position="23"/>
    </location>
</feature>
<evidence type="ECO:0000256" key="3">
    <source>
        <dbReference type="ARBA" id="ARBA00022448"/>
    </source>
</evidence>
<keyword evidence="4" id="KW-0732">Signal</keyword>
<dbReference type="Pfam" id="PF00496">
    <property type="entry name" value="SBP_bac_5"/>
    <property type="match status" value="1"/>
</dbReference>
<dbReference type="Gene3D" id="3.10.105.10">
    <property type="entry name" value="Dipeptide-binding Protein, Domain 3"/>
    <property type="match status" value="1"/>
</dbReference>
<accession>A0ABN2ZBS9</accession>
<evidence type="ECO:0000313" key="7">
    <source>
        <dbReference type="EMBL" id="GAA2139830.1"/>
    </source>
</evidence>
<comment type="similarity">
    <text evidence="2">Belongs to the bacterial solute-binding protein 5 family.</text>
</comment>
<evidence type="ECO:0000256" key="1">
    <source>
        <dbReference type="ARBA" id="ARBA00004196"/>
    </source>
</evidence>
<evidence type="ECO:0000256" key="4">
    <source>
        <dbReference type="ARBA" id="ARBA00022729"/>
    </source>
</evidence>
<keyword evidence="8" id="KW-1185">Reference proteome</keyword>
<dbReference type="PANTHER" id="PTHR30290:SF10">
    <property type="entry name" value="PERIPLASMIC OLIGOPEPTIDE-BINDING PROTEIN-RELATED"/>
    <property type="match status" value="1"/>
</dbReference>
<feature type="domain" description="Solute-binding protein family 5" evidence="6">
    <location>
        <begin position="156"/>
        <end position="585"/>
    </location>
</feature>
<proteinExistence type="inferred from homology"/>
<dbReference type="InterPro" id="IPR000914">
    <property type="entry name" value="SBP_5_dom"/>
</dbReference>
<gene>
    <name evidence="7" type="ORF">GCM10009727_36490</name>
</gene>
<evidence type="ECO:0000259" key="6">
    <source>
        <dbReference type="Pfam" id="PF00496"/>
    </source>
</evidence>
<sequence length="664" mass="70569">MTAAETRSHAIPPATDTTQERARMGINTCIGTGSARTSGRRTARARGGRTRYALLAGALAAVLPLAACGGGGGGTTKHKSGSPTFGSIPAQSGTPKDGGAIDIAQQPGAGPFYMLPIVPGAFNSTYVTYEFQRLMYRPLYWFPQGGSPKIDESLSLASPPQFSDGNKTVTITMRDGYTWSDGTPVDADDVVFFIDLLKAALKKSPANWGSYTPGQFPDNVAEAKATSGNTVTLKLKEAYNPEWFTANELTSLVPLPAEQWSRAAGGGDHASPKDAAAIYAYLDKASRNPASFAKNPLWQTVDGPYRLSSFDVTTNAYSMTANKAYGGPQKPHLATLNFRPFTSESAKFNQLLSGKLAMATVDQSNVGQVSALKAAGYNVYGAPALGFNFIMLNFKDTTDNVGKLYAQLYIRQALQRLIDQPGYIASKGIYNGAAVESYGTAPATSPYVSGSTATAPYPYDPAAARKLLEDHGWKVVPNGTTTCERPGTGPSQCGAGIPQGQTMKFNLFYRSGPQLHSAVSTAFASEARKLGITITVAPKTFSFLIQNYNVPAAPSKAGEWAMSTWGGFSTPPYPTASGIFDTKGSGNVGAFGDPETDRLIDASVHGADRKAVQAEVEHLRTGLPVLWLPAAQTIWAWKKTLSGPTASFANLPANVLTPEYWYTR</sequence>
<comment type="caution">
    <text evidence="7">The sequence shown here is derived from an EMBL/GenBank/DDBJ whole genome shotgun (WGS) entry which is preliminary data.</text>
</comment>
<dbReference type="EMBL" id="BAAAMR010000029">
    <property type="protein sequence ID" value="GAA2139830.1"/>
    <property type="molecule type" value="Genomic_DNA"/>
</dbReference>
<feature type="region of interest" description="Disordered" evidence="5">
    <location>
        <begin position="72"/>
        <end position="102"/>
    </location>
</feature>
<dbReference type="Proteomes" id="UP001501020">
    <property type="component" value="Unassembled WGS sequence"/>
</dbReference>